<evidence type="ECO:0000256" key="5">
    <source>
        <dbReference type="ARBA" id="ARBA00023054"/>
    </source>
</evidence>
<name>A0A8K0C6A8_IGNLU</name>
<dbReference type="FunFam" id="1.20.5.1000:FF:000001">
    <property type="entry name" value="C-Jun-amino-terminal kinase-interacting protein 3 isoform X2"/>
    <property type="match status" value="1"/>
</dbReference>
<dbReference type="PANTHER" id="PTHR13886">
    <property type="entry name" value="JNK/SAPK-ASSOCIATED PROTEIN"/>
    <property type="match status" value="1"/>
</dbReference>
<feature type="domain" description="RH1" evidence="12">
    <location>
        <begin position="14"/>
        <end position="102"/>
    </location>
</feature>
<dbReference type="GO" id="GO:0019894">
    <property type="term" value="F:kinesin binding"/>
    <property type="evidence" value="ECO:0007669"/>
    <property type="project" value="TreeGrafter"/>
</dbReference>
<dbReference type="Gene3D" id="1.20.58.1770">
    <property type="match status" value="1"/>
</dbReference>
<dbReference type="Pfam" id="PF16471">
    <property type="entry name" value="JIP_LZII"/>
    <property type="match status" value="1"/>
</dbReference>
<evidence type="ECO:0000259" key="12">
    <source>
        <dbReference type="PROSITE" id="PS51776"/>
    </source>
</evidence>
<keyword evidence="3" id="KW-0963">Cytoplasm</keyword>
<evidence type="ECO:0000256" key="4">
    <source>
        <dbReference type="ARBA" id="ARBA00022553"/>
    </source>
</evidence>
<sequence length="1243" mass="137439">MMELQDAGGGIGNETVYGTHEDSHVVMSEKVQSLAGSIYQEFERMIARYDEDVVKTLMPLLVNVLECLDAAYQANQEQDVELELLREDNEQLVTQYEREKGARKTSEQKLLEIEDAAEGERKELSARLEALESIVRMLELKHKNSMEHAGRLEERETELKKEYAKLHERYTELFKTHMDYMERTKLLLSGQQLANERAEAGRINAGRLNMGRSSGPISFGFTSLEGAAEGVDSVPTSPISSTHSSPSLHSELDNVNRGVHTVERAQETDSVNLEHKSMVTSPVTPPAPINNNTGRVQTRKEQRSGNTLYQELSFQDSDALGDMDEGADITGGWVHPGEYASSVNDNFFGMGKEVENLIMENNELLATKNALNVVKDDLIVKVDELTGEVEMLREEIYSLNMSRDKLRSRVSDLEEELKKLREANENKPESAEEEADVPMAQRKRFTRVEMARVLMERNQYKERFMELQEAVRWTEMIRASRNDPTLDKKSKQSIWKFFSNLFSSSDRPTRPILSPHLRYQASTNQVAPGVRALPRPGQDFLDTELGQGSERLVARRAVERREQYRQVRAHVRKEDGRLQAYGWSLPGKVTSSSGSKSSHSNSSGVPVPVPVYCRPLAETSPGMKIWCAAGVNLMGGYTKDGGLMIGGSVFYYEEPAVDKAVTNELESLDKELNASKEAALLETKLSSLVWICTSTHAASIVTVIDANNPAEILNSFGVCANHLLCIASVPGASCNDYVYNDDVTKINNTNSNSSGNNNEDTKDNKNTEENTGDNSNNTPTTNNDTEENNKEEKKEEVTIDPESLVGKVMYVEHNDTVMNKKDQMAAKAELQNEKIEQAEQEEVAVDGTGDDKTEKEETTEGKVEENEKSNGDCSQEEEEEEEEQQSSDHEVMSSVLATMWLGAQNGMLFIHSAVANWNQCLHSVKLKDAVLSIVHVNGSVVVALADGTVAVFRRDLEGQWDLSKYHLIQLGLPQHSVRCLSVVGDKVWCGYRNKVHVLDPKTLCVVHSLEAHPRKESQVRQLAWLGEGVWVSIRLDSTLRLYHAHTYQHLQDVDIEPYVSKMLGTGKLGFSFVRITALLISSNRLWIGTGNGVIISVPLSDSGGCNAAIVPRGATLPGTGVRIPPVPGSYVPYCTMAHAQLSFHGHRDAVKFFVSVPGNGGMSAASTPSEAASAAVTPISGPPKVPAAMLVMSGGEGYIDFRIGDGEMEESIIEDTSGDLEAASQGEPKGERSHLIVWQVSLG</sequence>
<comment type="caution">
    <text evidence="14">The sequence shown here is derived from an EMBL/GenBank/DDBJ whole genome shotgun (WGS) entry which is preliminary data.</text>
</comment>
<comment type="subcellular location">
    <subcellularLocation>
        <location evidence="1">Cytoplasm</location>
        <location evidence="1">Perinuclear region</location>
    </subcellularLocation>
</comment>
<dbReference type="GO" id="GO:0016192">
    <property type="term" value="P:vesicle-mediated transport"/>
    <property type="evidence" value="ECO:0007669"/>
    <property type="project" value="TreeGrafter"/>
</dbReference>
<evidence type="ECO:0000256" key="9">
    <source>
        <dbReference type="ARBA" id="ARBA00082388"/>
    </source>
</evidence>
<dbReference type="InterPro" id="IPR034744">
    <property type="entry name" value="RH2"/>
</dbReference>
<feature type="compositionally biased region" description="Low complexity" evidence="11">
    <location>
        <begin position="772"/>
        <end position="783"/>
    </location>
</feature>
<evidence type="ECO:0000256" key="6">
    <source>
        <dbReference type="ARBA" id="ARBA00059054"/>
    </source>
</evidence>
<comment type="function">
    <text evidence="6">The JNK-interacting protein (JIP) group of scaffold proteins selectively mediates JNK-signaling by aggregating specific components of the MAPK cascade to form a functional JNK signaling module. May function as a regulator of vesicle transport, through interactions with the JNK-signaling components and motor proteins. Syd is required for efficient kinesin-I mediated axonal transport.</text>
</comment>
<dbReference type="InterPro" id="IPR015943">
    <property type="entry name" value="WD40/YVTN_repeat-like_dom_sf"/>
</dbReference>
<dbReference type="GO" id="GO:0005078">
    <property type="term" value="F:MAP-kinase scaffold activity"/>
    <property type="evidence" value="ECO:0007669"/>
    <property type="project" value="InterPro"/>
</dbReference>
<dbReference type="InterPro" id="IPR032486">
    <property type="entry name" value="JIP_LZII"/>
</dbReference>
<feature type="domain" description="RH2" evidence="13">
    <location>
        <begin position="442"/>
        <end position="513"/>
    </location>
</feature>
<feature type="region of interest" description="Disordered" evidence="11">
    <location>
        <begin position="747"/>
        <end position="805"/>
    </location>
</feature>
<accession>A0A8K0C6A8</accession>
<dbReference type="Proteomes" id="UP000801492">
    <property type="component" value="Unassembled WGS sequence"/>
</dbReference>
<feature type="compositionally biased region" description="Basic and acidic residues" evidence="11">
    <location>
        <begin position="849"/>
        <end position="870"/>
    </location>
</feature>
<feature type="region of interest" description="Disordered" evidence="11">
    <location>
        <begin position="232"/>
        <end position="252"/>
    </location>
</feature>
<feature type="compositionally biased region" description="Basic and acidic residues" evidence="11">
    <location>
        <begin position="787"/>
        <end position="797"/>
    </location>
</feature>
<dbReference type="GO" id="GO:0030159">
    <property type="term" value="F:signaling receptor complex adaptor activity"/>
    <property type="evidence" value="ECO:0007669"/>
    <property type="project" value="TreeGrafter"/>
</dbReference>
<reference evidence="14" key="1">
    <citation type="submission" date="2019-08" db="EMBL/GenBank/DDBJ databases">
        <title>The genome of the North American firefly Photinus pyralis.</title>
        <authorList>
            <consortium name="Photinus pyralis genome working group"/>
            <person name="Fallon T.R."/>
            <person name="Sander Lower S.E."/>
            <person name="Weng J.-K."/>
        </authorList>
    </citation>
    <scope>NUCLEOTIDE SEQUENCE</scope>
    <source>
        <strain evidence="14">TRF0915ILg1</strain>
        <tissue evidence="14">Whole body</tissue>
    </source>
</reference>
<evidence type="ECO:0000313" key="15">
    <source>
        <dbReference type="Proteomes" id="UP000801492"/>
    </source>
</evidence>
<dbReference type="Pfam" id="PF09744">
    <property type="entry name" value="RH1"/>
    <property type="match status" value="1"/>
</dbReference>
<evidence type="ECO:0000256" key="8">
    <source>
        <dbReference type="ARBA" id="ARBA00069747"/>
    </source>
</evidence>
<feature type="compositionally biased region" description="Low complexity" evidence="11">
    <location>
        <begin position="747"/>
        <end position="758"/>
    </location>
</feature>
<dbReference type="PANTHER" id="PTHR13886:SF4">
    <property type="entry name" value="JNK-INTERACTING PROTEIN 3"/>
    <property type="match status" value="1"/>
</dbReference>
<comment type="similarity">
    <text evidence="2">Belongs to the JIP scaffold family.</text>
</comment>
<keyword evidence="5 10" id="KW-0175">Coiled coil</keyword>
<feature type="coiled-coil region" evidence="10">
    <location>
        <begin position="68"/>
        <end position="169"/>
    </location>
</feature>
<keyword evidence="4" id="KW-0597">Phosphoprotein</keyword>
<evidence type="ECO:0000256" key="11">
    <source>
        <dbReference type="SAM" id="MobiDB-lite"/>
    </source>
</evidence>
<dbReference type="FunFam" id="1.20.58.1770:FF:000001">
    <property type="entry name" value="C-Jun-amino-terminal kinase-interacting protein 3 isoform X1"/>
    <property type="match status" value="1"/>
</dbReference>
<feature type="compositionally biased region" description="Acidic residues" evidence="11">
    <location>
        <begin position="874"/>
        <end position="885"/>
    </location>
</feature>
<dbReference type="GO" id="GO:0048471">
    <property type="term" value="C:perinuclear region of cytoplasm"/>
    <property type="evidence" value="ECO:0007669"/>
    <property type="project" value="UniProtKB-SubCell"/>
</dbReference>
<organism evidence="14 15">
    <name type="scientific">Ignelater luminosus</name>
    <name type="common">Cucubano</name>
    <name type="synonym">Pyrophorus luminosus</name>
    <dbReference type="NCBI Taxonomy" id="2038154"/>
    <lineage>
        <taxon>Eukaryota</taxon>
        <taxon>Metazoa</taxon>
        <taxon>Ecdysozoa</taxon>
        <taxon>Arthropoda</taxon>
        <taxon>Hexapoda</taxon>
        <taxon>Insecta</taxon>
        <taxon>Pterygota</taxon>
        <taxon>Neoptera</taxon>
        <taxon>Endopterygota</taxon>
        <taxon>Coleoptera</taxon>
        <taxon>Polyphaga</taxon>
        <taxon>Elateriformia</taxon>
        <taxon>Elateroidea</taxon>
        <taxon>Elateridae</taxon>
        <taxon>Agrypninae</taxon>
        <taxon>Pyrophorini</taxon>
        <taxon>Ignelater</taxon>
    </lineage>
</organism>
<dbReference type="InterPro" id="IPR039911">
    <property type="entry name" value="JIP3/JIP4"/>
</dbReference>
<dbReference type="Gene3D" id="1.20.5.1000">
    <property type="entry name" value="arf6 gtpase in complex with a specific effector, jip4"/>
    <property type="match status" value="1"/>
</dbReference>
<dbReference type="Pfam" id="PF19056">
    <property type="entry name" value="WD40_2"/>
    <property type="match status" value="1"/>
</dbReference>
<dbReference type="PROSITE" id="PS51777">
    <property type="entry name" value="RH2"/>
    <property type="match status" value="1"/>
</dbReference>
<dbReference type="SUPFAM" id="SSF50978">
    <property type="entry name" value="WD40 repeat-like"/>
    <property type="match status" value="1"/>
</dbReference>
<protein>
    <recommendedName>
        <fullName evidence="8">JNK-interacting protein 3</fullName>
    </recommendedName>
    <alternativeName>
        <fullName evidence="9">Protein sunday driver</fullName>
    </alternativeName>
</protein>
<evidence type="ECO:0000256" key="1">
    <source>
        <dbReference type="ARBA" id="ARBA00004556"/>
    </source>
</evidence>
<evidence type="ECO:0000256" key="3">
    <source>
        <dbReference type="ARBA" id="ARBA00022490"/>
    </source>
</evidence>
<dbReference type="InterPro" id="IPR034743">
    <property type="entry name" value="RH1"/>
</dbReference>
<keyword evidence="15" id="KW-1185">Reference proteome</keyword>
<dbReference type="GO" id="GO:0008432">
    <property type="term" value="F:JUN kinase binding"/>
    <property type="evidence" value="ECO:0007669"/>
    <property type="project" value="TreeGrafter"/>
</dbReference>
<feature type="region of interest" description="Disordered" evidence="11">
    <location>
        <begin position="278"/>
        <end position="306"/>
    </location>
</feature>
<feature type="compositionally biased region" description="Low complexity" evidence="11">
    <location>
        <begin position="233"/>
        <end position="249"/>
    </location>
</feature>
<evidence type="ECO:0000256" key="7">
    <source>
        <dbReference type="ARBA" id="ARBA00064055"/>
    </source>
</evidence>
<dbReference type="InterPro" id="IPR036322">
    <property type="entry name" value="WD40_repeat_dom_sf"/>
</dbReference>
<dbReference type="Gene3D" id="2.130.10.10">
    <property type="entry name" value="YVTN repeat-like/Quinoprotein amine dehydrogenase"/>
    <property type="match status" value="1"/>
</dbReference>
<evidence type="ECO:0000313" key="14">
    <source>
        <dbReference type="EMBL" id="KAF2881288.1"/>
    </source>
</evidence>
<feature type="compositionally biased region" description="Basic and acidic residues" evidence="11">
    <location>
        <begin position="759"/>
        <end position="768"/>
    </location>
</feature>
<evidence type="ECO:0000259" key="13">
    <source>
        <dbReference type="PROSITE" id="PS51777"/>
    </source>
</evidence>
<dbReference type="OrthoDB" id="10256043at2759"/>
<feature type="coiled-coil region" evidence="10">
    <location>
        <begin position="375"/>
        <end position="470"/>
    </location>
</feature>
<feature type="region of interest" description="Disordered" evidence="11">
    <location>
        <begin position="833"/>
        <end position="890"/>
    </location>
</feature>
<gene>
    <name evidence="14" type="ORF">ILUMI_24888</name>
</gene>
<evidence type="ECO:0000256" key="2">
    <source>
        <dbReference type="ARBA" id="ARBA00009866"/>
    </source>
</evidence>
<comment type="subunit">
    <text evidence="7">Forms homo- and heterooligomeric complexes. Binds the TPR motif-containing C-terminal of kinesin light chain, Klc. Pre-assembled syd scaffolding complexes are then transported as a cargo of kinesin, to the required subcellular location.</text>
</comment>
<dbReference type="AlphaFoldDB" id="A0A8K0C6A8"/>
<proteinExistence type="inferred from homology"/>
<dbReference type="EMBL" id="VTPC01090825">
    <property type="protein sequence ID" value="KAF2881288.1"/>
    <property type="molecule type" value="Genomic_DNA"/>
</dbReference>
<dbReference type="PROSITE" id="PS51776">
    <property type="entry name" value="RH1"/>
    <property type="match status" value="1"/>
</dbReference>
<evidence type="ECO:0000256" key="10">
    <source>
        <dbReference type="SAM" id="Coils"/>
    </source>
</evidence>